<name>A0A9D2AFW1_9FIRM</name>
<dbReference type="Pfam" id="PF06949">
    <property type="entry name" value="DUF1292"/>
    <property type="match status" value="1"/>
</dbReference>
<comment type="caution">
    <text evidence="1">The sequence shown here is derived from an EMBL/GenBank/DDBJ whole genome shotgun (WGS) entry which is preliminary data.</text>
</comment>
<dbReference type="EMBL" id="DXFX01000098">
    <property type="protein sequence ID" value="HIX08303.1"/>
    <property type="molecule type" value="Genomic_DNA"/>
</dbReference>
<dbReference type="Proteomes" id="UP000824204">
    <property type="component" value="Unassembled WGS sequence"/>
</dbReference>
<organism evidence="1 2">
    <name type="scientific">Candidatus Borkfalkia faecipullorum</name>
    <dbReference type="NCBI Taxonomy" id="2838510"/>
    <lineage>
        <taxon>Bacteria</taxon>
        <taxon>Bacillati</taxon>
        <taxon>Bacillota</taxon>
        <taxon>Clostridia</taxon>
        <taxon>Christensenellales</taxon>
        <taxon>Christensenellaceae</taxon>
        <taxon>Candidatus Borkfalkia</taxon>
    </lineage>
</organism>
<evidence type="ECO:0000313" key="1">
    <source>
        <dbReference type="EMBL" id="HIX08303.1"/>
    </source>
</evidence>
<dbReference type="AlphaFoldDB" id="A0A9D2AFW1"/>
<proteinExistence type="predicted"/>
<evidence type="ECO:0000313" key="2">
    <source>
        <dbReference type="Proteomes" id="UP000824204"/>
    </source>
</evidence>
<accession>A0A9D2AFW1</accession>
<sequence>MSEEKKLHEEGCGCGCEDCDEEVNVVELVDDQGKVHKCYHIGTIEYKDGWYAFFQTAEEDREGEEDEVTILQIVGEEGSEELVPVEDDKLLDEVFEEFCRIMEEDDDADEAASLDTDYEEGCGCGCKHHDHKHEKR</sequence>
<protein>
    <submittedName>
        <fullName evidence="1">DUF1292 domain-containing protein</fullName>
    </submittedName>
</protein>
<reference evidence="1" key="1">
    <citation type="journal article" date="2021" name="PeerJ">
        <title>Extensive microbial diversity within the chicken gut microbiome revealed by metagenomics and culture.</title>
        <authorList>
            <person name="Gilroy R."/>
            <person name="Ravi A."/>
            <person name="Getino M."/>
            <person name="Pursley I."/>
            <person name="Horton D.L."/>
            <person name="Alikhan N.F."/>
            <person name="Baker D."/>
            <person name="Gharbi K."/>
            <person name="Hall N."/>
            <person name="Watson M."/>
            <person name="Adriaenssens E.M."/>
            <person name="Foster-Nyarko E."/>
            <person name="Jarju S."/>
            <person name="Secka A."/>
            <person name="Antonio M."/>
            <person name="Oren A."/>
            <person name="Chaudhuri R.R."/>
            <person name="La Ragione R."/>
            <person name="Hildebrand F."/>
            <person name="Pallen M.J."/>
        </authorList>
    </citation>
    <scope>NUCLEOTIDE SEQUENCE</scope>
    <source>
        <strain evidence="1">811</strain>
    </source>
</reference>
<reference evidence="1" key="2">
    <citation type="submission" date="2021-04" db="EMBL/GenBank/DDBJ databases">
        <authorList>
            <person name="Gilroy R."/>
        </authorList>
    </citation>
    <scope>NUCLEOTIDE SEQUENCE</scope>
    <source>
        <strain evidence="1">811</strain>
    </source>
</reference>
<gene>
    <name evidence="1" type="ORF">H9741_07530</name>
</gene>
<dbReference type="InterPro" id="IPR009711">
    <property type="entry name" value="UPF0473"/>
</dbReference>